<gene>
    <name evidence="2" type="ORF">OTUT144_0142</name>
</gene>
<sequence length="235" mass="26542">MYGKRHFTFQEIIQDLHISENAAKAGLFRLKKANKIITPIKGLYVMVPPEYQPYGSIPAEELVPIIMKHLNVDYYVGLLSAGLFYGATHQKPARFQVITNKRVKHPLKFGDVVIQLVYKDSLEGLPTKDFVVSTGYLKVATPELLAIDLFKYSARAAGISHIATVLSELAPSIDENKLIELAERLGEVAQIQRLGFVLEKIDVMEDEEKKQKIIDRLLEYLKDSGRPFVSLVPYI</sequence>
<name>A0A0F3RPH0_ORITS</name>
<evidence type="ECO:0000313" key="2">
    <source>
        <dbReference type="EMBL" id="KJW07831.1"/>
    </source>
</evidence>
<feature type="domain" description="AbiEi antitoxin C-terminal" evidence="1">
    <location>
        <begin position="57"/>
        <end position="199"/>
    </location>
</feature>
<proteinExistence type="predicted"/>
<dbReference type="PATRIC" id="fig|1441384.3.peg.1664"/>
<dbReference type="InterPro" id="IPR018547">
    <property type="entry name" value="AbiEi_C"/>
</dbReference>
<protein>
    <recommendedName>
        <fullName evidence="1">AbiEi antitoxin C-terminal domain-containing protein</fullName>
    </recommendedName>
</protein>
<reference evidence="2 3" key="1">
    <citation type="submission" date="2015-01" db="EMBL/GenBank/DDBJ databases">
        <title>Genome Sequencing of Rickettsiales.</title>
        <authorList>
            <person name="Daugherty S.C."/>
            <person name="Su Q."/>
            <person name="Abolude K."/>
            <person name="Beier-Sexton M."/>
            <person name="Carlyon J.A."/>
            <person name="Carter R."/>
            <person name="Day N.P."/>
            <person name="Dumler S.J."/>
            <person name="Dyachenko V."/>
            <person name="Godinez A."/>
            <person name="Kurtti T.J."/>
            <person name="Lichay M."/>
            <person name="Mullins K.E."/>
            <person name="Ott S."/>
            <person name="Pappas-Brown V."/>
            <person name="Paris D.H."/>
            <person name="Patel P."/>
            <person name="Richards A.L."/>
            <person name="Sadzewicz L."/>
            <person name="Sears K."/>
            <person name="Seidman D."/>
            <person name="Sengamalay N."/>
            <person name="Stenos J."/>
            <person name="Tallon L.J."/>
            <person name="Vincent G."/>
            <person name="Fraser C.M."/>
            <person name="Munderloh U."/>
            <person name="Dunning-Hotopp J.C."/>
        </authorList>
    </citation>
    <scope>NUCLEOTIDE SEQUENCE [LARGE SCALE GENOMIC DNA]</scope>
    <source>
        <strain evidence="2 3">UT144</strain>
    </source>
</reference>
<evidence type="ECO:0000313" key="3">
    <source>
        <dbReference type="Proteomes" id="UP000033580"/>
    </source>
</evidence>
<dbReference type="Proteomes" id="UP000033580">
    <property type="component" value="Unassembled WGS sequence"/>
</dbReference>
<dbReference type="EMBL" id="LAOR01000004">
    <property type="protein sequence ID" value="KJW07831.1"/>
    <property type="molecule type" value="Genomic_DNA"/>
</dbReference>
<dbReference type="AlphaFoldDB" id="A0A0F3RPH0"/>
<accession>A0A0F3RPH0</accession>
<comment type="caution">
    <text evidence="2">The sequence shown here is derived from an EMBL/GenBank/DDBJ whole genome shotgun (WGS) entry which is preliminary data.</text>
</comment>
<evidence type="ECO:0000259" key="1">
    <source>
        <dbReference type="Pfam" id="PF09407"/>
    </source>
</evidence>
<dbReference type="Pfam" id="PF09407">
    <property type="entry name" value="AbiEi_1"/>
    <property type="match status" value="1"/>
</dbReference>
<organism evidence="2 3">
    <name type="scientific">Orientia tsutsugamushi str. UT144</name>
    <dbReference type="NCBI Taxonomy" id="1441384"/>
    <lineage>
        <taxon>Bacteria</taxon>
        <taxon>Pseudomonadati</taxon>
        <taxon>Pseudomonadota</taxon>
        <taxon>Alphaproteobacteria</taxon>
        <taxon>Rickettsiales</taxon>
        <taxon>Rickettsiaceae</taxon>
        <taxon>Rickettsieae</taxon>
        <taxon>Orientia</taxon>
    </lineage>
</organism>